<dbReference type="HAMAP" id="MF_03050">
    <property type="entry name" value="MOCOS"/>
    <property type="match status" value="1"/>
</dbReference>
<dbReference type="InterPro" id="IPR015424">
    <property type="entry name" value="PyrdxlP-dep_Trfase"/>
</dbReference>
<dbReference type="Proteomes" id="UP001497472">
    <property type="component" value="Unassembled WGS sequence"/>
</dbReference>
<dbReference type="GO" id="GO:0008265">
    <property type="term" value="F:molybdenum cofactor sulfurtransferase activity"/>
    <property type="evidence" value="ECO:0007669"/>
    <property type="project" value="UniProtKB-UniRule"/>
</dbReference>
<dbReference type="InterPro" id="IPR015421">
    <property type="entry name" value="PyrdxlP-dep_Trfase_major"/>
</dbReference>
<evidence type="ECO:0000313" key="6">
    <source>
        <dbReference type="EMBL" id="CAK1546069.1"/>
    </source>
</evidence>
<dbReference type="EMBL" id="CAVLEF010000007">
    <property type="protein sequence ID" value="CAK1546069.1"/>
    <property type="molecule type" value="Genomic_DNA"/>
</dbReference>
<comment type="similarity">
    <text evidence="4">Belongs to the class-V pyridoxal-phosphate-dependent aminotransferase family. MOCOS subfamily.</text>
</comment>
<protein>
    <recommendedName>
        <fullName evidence="4">Molybdenum cofactor sulfurase</fullName>
        <shortName evidence="4">MCS</shortName>
        <shortName evidence="4">MOS</shortName>
        <shortName evidence="4">MoCo sulfurase</shortName>
        <ecNumber evidence="4">2.8.1.9</ecNumber>
    </recommendedName>
    <alternativeName>
        <fullName evidence="4">Molybdenum cofactor sulfurtransferase</fullName>
    </alternativeName>
    <alternativeName>
        <fullName evidence="4">Protein maroon-like</fullName>
        <shortName evidence="4">Ma-l</shortName>
    </alternativeName>
</protein>
<dbReference type="InterPro" id="IPR028886">
    <property type="entry name" value="MoCo_sulfurase"/>
</dbReference>
<comment type="catalytic activity">
    <reaction evidence="4">
        <text>Mo-molybdopterin + L-cysteine + AH2 = thio-Mo-molybdopterin + L-alanine + A + H2O</text>
        <dbReference type="Rhea" id="RHEA:42636"/>
        <dbReference type="ChEBI" id="CHEBI:13193"/>
        <dbReference type="ChEBI" id="CHEBI:15377"/>
        <dbReference type="ChEBI" id="CHEBI:17499"/>
        <dbReference type="ChEBI" id="CHEBI:35235"/>
        <dbReference type="ChEBI" id="CHEBI:57972"/>
        <dbReference type="ChEBI" id="CHEBI:71302"/>
        <dbReference type="ChEBI" id="CHEBI:82685"/>
        <dbReference type="EC" id="2.8.1.9"/>
    </reaction>
</comment>
<evidence type="ECO:0000256" key="4">
    <source>
        <dbReference type="HAMAP-Rule" id="MF_03050"/>
    </source>
</evidence>
<sequence>MLDISKEFCRLRERCYLENAGAALYPASLLRKVNEDLTNNVYMNPHSDKYTKDCIEQIRCLILKHFNTDPSNYTVIFTSGTTQSLKLVLESFQFMSQEDEQNQGSFVYLRDNHTSVIGLREIAKEKNVDVIHISQEEFLKSVKNTRTIQPTIKNENRSNSLLAYPAQNNFNGFKYPLNCIENIKNGCLNNYLKKQLCETNCNWYILLDAAAYVSTNKLDLSEIQPDFVCLSFYKIFGYPTGLGALIRETTCERYEDGTVPFLSILALKHCFDTLYSLIPTIVENNVMETISHHTFYLAQDFFKQLINLKHENGNKAAHLYMDSDFTDLKTQGSIVAFNIKRKDGSFVGYAEFQHMADLFNISVRTGCFCNSGTCQRHLNVSNKNMKAMFKAGHKCGDDIDLLKGKPTGAIRVSFGYYNTYRDVDKLIYMICKCFVNSKIEKPLRTMNIYKKSQNGLLPSRIIYKKKEESHLNNNNSILYPQKSGIVLTEMAIFPIKSCGAFKINSKWKIGPKGFQFDREWMVVKDNGVCLTQKQCTLMCTIQPKIDLESRCLILNCQDMPSISIPLDHNMPKDKYEETSLCHSKVCTDIIKGFDCGDDVADWVSNALGISFLRLIRQSSDDTRSQKKRTDGNKLLSLSNQAQFLLVNKATVKWLRGKIDDPLFSDDLDSLTDRFRGNLIIDMSQELTEKQWHRVIIGDHEFNIDGQCPRCQMVCIDQKTGQKTVEPLRTIAEQFEGKLRFGIYLSYIGPVHGSKSSTLDRFACVVPIYNDSKDGLSR</sequence>
<evidence type="ECO:0000313" key="7">
    <source>
        <dbReference type="Proteomes" id="UP001497472"/>
    </source>
</evidence>
<keyword evidence="1 4" id="KW-0808">Transferase</keyword>
<proteinExistence type="inferred from homology"/>
<dbReference type="PROSITE" id="PS51340">
    <property type="entry name" value="MOSC"/>
    <property type="match status" value="1"/>
</dbReference>
<dbReference type="Pfam" id="PF03473">
    <property type="entry name" value="MOSC"/>
    <property type="match status" value="1"/>
</dbReference>
<dbReference type="AlphaFoldDB" id="A0AAV1JBW8"/>
<evidence type="ECO:0000256" key="1">
    <source>
        <dbReference type="ARBA" id="ARBA00022679"/>
    </source>
</evidence>
<feature type="modified residue" description="N6-(pyridoxal phosphate)lysine" evidence="4">
    <location>
        <position position="234"/>
    </location>
</feature>
<feature type="active site" evidence="4">
    <location>
        <position position="369"/>
    </location>
</feature>
<dbReference type="GO" id="GO:0016829">
    <property type="term" value="F:lyase activity"/>
    <property type="evidence" value="ECO:0007669"/>
    <property type="project" value="UniProtKB-UniRule"/>
</dbReference>
<dbReference type="GO" id="GO:0030170">
    <property type="term" value="F:pyridoxal phosphate binding"/>
    <property type="evidence" value="ECO:0007669"/>
    <property type="project" value="UniProtKB-UniRule"/>
</dbReference>
<dbReference type="InterPro" id="IPR005303">
    <property type="entry name" value="MOCOS_middle"/>
</dbReference>
<name>A0AAV1JBW8_9NEOP</name>
<dbReference type="Pfam" id="PF03476">
    <property type="entry name" value="MOSC_N"/>
    <property type="match status" value="1"/>
</dbReference>
<dbReference type="PANTHER" id="PTHR14237">
    <property type="entry name" value="MOLYBDOPTERIN COFACTOR SULFURASE MOSC"/>
    <property type="match status" value="1"/>
</dbReference>
<feature type="domain" description="MOSC" evidence="5">
    <location>
        <begin position="616"/>
        <end position="767"/>
    </location>
</feature>
<dbReference type="Gene3D" id="3.40.640.10">
    <property type="entry name" value="Type I PLP-dependent aspartate aminotransferase-like (Major domain)"/>
    <property type="match status" value="1"/>
</dbReference>
<accession>A0AAV1JBW8</accession>
<keyword evidence="2 4" id="KW-0663">Pyridoxal phosphate</keyword>
<dbReference type="GO" id="GO:0006777">
    <property type="term" value="P:Mo-molybdopterin cofactor biosynthetic process"/>
    <property type="evidence" value="ECO:0007669"/>
    <property type="project" value="UniProtKB-UniRule"/>
</dbReference>
<dbReference type="Gene3D" id="3.90.1150.10">
    <property type="entry name" value="Aspartate Aminotransferase, domain 1"/>
    <property type="match status" value="1"/>
</dbReference>
<comment type="function">
    <text evidence="4">Sulfurates the molybdenum cofactor. Sulfation of molybdenum is essential for xanthine dehydrogenase (XDH) and aldehyde oxidase (ADO) enzymes in which molybdenum cofactor is liganded by 1 oxygen and 1 sulfur atom in active form.</text>
</comment>
<dbReference type="EC" id="2.8.1.9" evidence="4"/>
<comment type="caution">
    <text evidence="6">The sequence shown here is derived from an EMBL/GenBank/DDBJ whole genome shotgun (WGS) entry which is preliminary data.</text>
</comment>
<evidence type="ECO:0000256" key="2">
    <source>
        <dbReference type="ARBA" id="ARBA00022898"/>
    </source>
</evidence>
<keyword evidence="7" id="KW-1185">Reference proteome</keyword>
<dbReference type="SUPFAM" id="SSF141673">
    <property type="entry name" value="MOSC N-terminal domain-like"/>
    <property type="match status" value="1"/>
</dbReference>
<dbReference type="InterPro" id="IPR000192">
    <property type="entry name" value="Aminotrans_V_dom"/>
</dbReference>
<keyword evidence="3 4" id="KW-0501">Molybdenum cofactor biosynthesis</keyword>
<dbReference type="PANTHER" id="PTHR14237:SF80">
    <property type="entry name" value="MOLYBDENUM COFACTOR SULFURASE"/>
    <property type="match status" value="1"/>
</dbReference>
<dbReference type="SUPFAM" id="SSF53383">
    <property type="entry name" value="PLP-dependent transferases"/>
    <property type="match status" value="1"/>
</dbReference>
<evidence type="ECO:0000256" key="3">
    <source>
        <dbReference type="ARBA" id="ARBA00023150"/>
    </source>
</evidence>
<organism evidence="6 7">
    <name type="scientific">Leptosia nina</name>
    <dbReference type="NCBI Taxonomy" id="320188"/>
    <lineage>
        <taxon>Eukaryota</taxon>
        <taxon>Metazoa</taxon>
        <taxon>Ecdysozoa</taxon>
        <taxon>Arthropoda</taxon>
        <taxon>Hexapoda</taxon>
        <taxon>Insecta</taxon>
        <taxon>Pterygota</taxon>
        <taxon>Neoptera</taxon>
        <taxon>Endopterygota</taxon>
        <taxon>Lepidoptera</taxon>
        <taxon>Glossata</taxon>
        <taxon>Ditrysia</taxon>
        <taxon>Papilionoidea</taxon>
        <taxon>Pieridae</taxon>
        <taxon>Pierinae</taxon>
        <taxon>Leptosia</taxon>
    </lineage>
</organism>
<gene>
    <name evidence="4" type="primary">mal</name>
    <name evidence="6" type="ORF">LNINA_LOCUS5672</name>
</gene>
<dbReference type="Pfam" id="PF00266">
    <property type="entry name" value="Aminotran_5"/>
    <property type="match status" value="1"/>
</dbReference>
<evidence type="ECO:0000259" key="5">
    <source>
        <dbReference type="PROSITE" id="PS51340"/>
    </source>
</evidence>
<comment type="cofactor">
    <cofactor evidence="4">
        <name>pyridoxal 5'-phosphate</name>
        <dbReference type="ChEBI" id="CHEBI:597326"/>
    </cofactor>
</comment>
<dbReference type="InterPro" id="IPR015422">
    <property type="entry name" value="PyrdxlP-dep_Trfase_small"/>
</dbReference>
<dbReference type="InterPro" id="IPR005302">
    <property type="entry name" value="MoCF_Sase_C"/>
</dbReference>
<reference evidence="6 7" key="1">
    <citation type="submission" date="2023-11" db="EMBL/GenBank/DDBJ databases">
        <authorList>
            <person name="Okamura Y."/>
        </authorList>
    </citation>
    <scope>NUCLEOTIDE SEQUENCE [LARGE SCALE GENOMIC DNA]</scope>
</reference>
<dbReference type="GO" id="GO:0030151">
    <property type="term" value="F:molybdenum ion binding"/>
    <property type="evidence" value="ECO:0007669"/>
    <property type="project" value="UniProtKB-UniRule"/>
</dbReference>